<reference evidence="1 2" key="1">
    <citation type="journal article" date="2020" name="Nature">
        <title>Six reference-quality genomes reveal evolution of bat adaptations.</title>
        <authorList>
            <person name="Jebb D."/>
            <person name="Huang Z."/>
            <person name="Pippel M."/>
            <person name="Hughes G.M."/>
            <person name="Lavrichenko K."/>
            <person name="Devanna P."/>
            <person name="Winkler S."/>
            <person name="Jermiin L.S."/>
            <person name="Skirmuntt E.C."/>
            <person name="Katzourakis A."/>
            <person name="Burkitt-Gray L."/>
            <person name="Ray D.A."/>
            <person name="Sullivan K.A.M."/>
            <person name="Roscito J.G."/>
            <person name="Kirilenko B.M."/>
            <person name="Davalos L.M."/>
            <person name="Corthals A.P."/>
            <person name="Power M.L."/>
            <person name="Jones G."/>
            <person name="Ransome R.D."/>
            <person name="Dechmann D.K.N."/>
            <person name="Locatelli A.G."/>
            <person name="Puechmaille S.J."/>
            <person name="Fedrigo O."/>
            <person name="Jarvis E.D."/>
            <person name="Hiller M."/>
            <person name="Vernes S.C."/>
            <person name="Myers E.W."/>
            <person name="Teeling E.C."/>
        </authorList>
    </citation>
    <scope>NUCLEOTIDE SEQUENCE [LARGE SCALE GENOMIC DNA]</scope>
    <source>
        <strain evidence="1">MMyoMyo1</strain>
        <tissue evidence="1">Flight muscle</tissue>
    </source>
</reference>
<evidence type="ECO:0000313" key="1">
    <source>
        <dbReference type="EMBL" id="KAF6341573.1"/>
    </source>
</evidence>
<comment type="caution">
    <text evidence="1">The sequence shown here is derived from an EMBL/GenBank/DDBJ whole genome shotgun (WGS) entry which is preliminary data.</text>
</comment>
<proteinExistence type="predicted"/>
<keyword evidence="2" id="KW-1185">Reference proteome</keyword>
<accession>A0A7J7WVW2</accession>
<protein>
    <submittedName>
        <fullName evidence="1">Uncharacterized protein</fullName>
    </submittedName>
</protein>
<sequence>MGVSLPEQRGQRMACGEQLSWTQLQAWLPWCSAPAHLPSNTALTPSMAPAKQNPNPEVPNLLSLYFEMLSPGPRKPFPTFCPRRGLLSLRPAAPRPLALSSPCCSGLFVRPEGRDYVSKVHAPAQLW</sequence>
<gene>
    <name evidence="1" type="ORF">mMyoMyo1_011974</name>
</gene>
<dbReference type="AlphaFoldDB" id="A0A7J7WVW2"/>
<dbReference type="EMBL" id="JABWUV010000007">
    <property type="protein sequence ID" value="KAF6341573.1"/>
    <property type="molecule type" value="Genomic_DNA"/>
</dbReference>
<name>A0A7J7WVW2_MYOMY</name>
<dbReference type="Proteomes" id="UP000527355">
    <property type="component" value="Unassembled WGS sequence"/>
</dbReference>
<evidence type="ECO:0000313" key="2">
    <source>
        <dbReference type="Proteomes" id="UP000527355"/>
    </source>
</evidence>
<organism evidence="1 2">
    <name type="scientific">Myotis myotis</name>
    <name type="common">Greater mouse-eared bat</name>
    <name type="synonym">Vespertilio myotis</name>
    <dbReference type="NCBI Taxonomy" id="51298"/>
    <lineage>
        <taxon>Eukaryota</taxon>
        <taxon>Metazoa</taxon>
        <taxon>Chordata</taxon>
        <taxon>Craniata</taxon>
        <taxon>Vertebrata</taxon>
        <taxon>Euteleostomi</taxon>
        <taxon>Mammalia</taxon>
        <taxon>Eutheria</taxon>
        <taxon>Laurasiatheria</taxon>
        <taxon>Chiroptera</taxon>
        <taxon>Yangochiroptera</taxon>
        <taxon>Vespertilionidae</taxon>
        <taxon>Myotis</taxon>
    </lineage>
</organism>